<name>A0A6J4QDK9_9BACT</name>
<gene>
    <name evidence="1" type="ORF">AVDCRST_MAG64-3925</name>
</gene>
<reference evidence="1" key="1">
    <citation type="submission" date="2020-02" db="EMBL/GenBank/DDBJ databases">
        <authorList>
            <person name="Meier V. D."/>
        </authorList>
    </citation>
    <scope>NUCLEOTIDE SEQUENCE</scope>
    <source>
        <strain evidence="1">AVDCRST_MAG64</strain>
    </source>
</reference>
<dbReference type="EMBL" id="CADCUQ010000907">
    <property type="protein sequence ID" value="CAA9437766.1"/>
    <property type="molecule type" value="Genomic_DNA"/>
</dbReference>
<dbReference type="Gene3D" id="1.20.1260.10">
    <property type="match status" value="1"/>
</dbReference>
<sequence>MPVPQATVDVLNSLLEAEQESLFRFMTEGSPYLGRASVDVRKAVNYVAAADHRRSGELYQMIEALGGEPRPRRLQPAEQFLAFLSIKFILPKLVDAKELLMQRYRNAAAAVGAAPGPAADLLKRHLSEHAGEMEILQQAAEAVAKA</sequence>
<accession>A0A6J4QDK9</accession>
<proteinExistence type="predicted"/>
<organism evidence="1">
    <name type="scientific">uncultured Phycisphaerae bacterium</name>
    <dbReference type="NCBI Taxonomy" id="904963"/>
    <lineage>
        <taxon>Bacteria</taxon>
        <taxon>Pseudomonadati</taxon>
        <taxon>Planctomycetota</taxon>
        <taxon>Phycisphaerae</taxon>
        <taxon>environmental samples</taxon>
    </lineage>
</organism>
<dbReference type="InterPro" id="IPR012347">
    <property type="entry name" value="Ferritin-like"/>
</dbReference>
<evidence type="ECO:0000313" key="1">
    <source>
        <dbReference type="EMBL" id="CAA9437766.1"/>
    </source>
</evidence>
<protein>
    <submittedName>
        <fullName evidence="1">Uncharacterized protein</fullName>
    </submittedName>
</protein>
<dbReference type="AlphaFoldDB" id="A0A6J4QDK9"/>